<dbReference type="GO" id="GO:0016791">
    <property type="term" value="F:phosphatase activity"/>
    <property type="evidence" value="ECO:0007669"/>
    <property type="project" value="TreeGrafter"/>
</dbReference>
<dbReference type="KEGG" id="ttz:FHG85_08355"/>
<keyword evidence="4" id="KW-1185">Reference proteome</keyword>
<feature type="domain" description="PPM-type phosphatase" evidence="2">
    <location>
        <begin position="34"/>
        <end position="227"/>
    </location>
</feature>
<evidence type="ECO:0000259" key="2">
    <source>
        <dbReference type="Pfam" id="PF07228"/>
    </source>
</evidence>
<dbReference type="Gene3D" id="3.60.40.10">
    <property type="entry name" value="PPM-type phosphatase domain"/>
    <property type="match status" value="1"/>
</dbReference>
<evidence type="ECO:0000313" key="4">
    <source>
        <dbReference type="Proteomes" id="UP000500961"/>
    </source>
</evidence>
<keyword evidence="1" id="KW-0378">Hydrolase</keyword>
<dbReference type="AlphaFoldDB" id="A0A7D3XEI6"/>
<evidence type="ECO:0000256" key="1">
    <source>
        <dbReference type="ARBA" id="ARBA00022801"/>
    </source>
</evidence>
<gene>
    <name evidence="3" type="ORF">FHG85_08355</name>
</gene>
<sequence>MSDKFFIEVSSQQNNHDEERICGDVFYSRRLQDEERTILVLSDGMGHGVKANILATLTSTMALNFTIEHKDVNTIAEIIMNTLPVCSVRKMSYSTFSIVDIDHNGETKILEYDNPQCLIMRGTEEFIPEWQCIILNSEKNAGKELKFCSFKPQKEDRIILWTDGITQSGLGSADYPFGWGDEARDFVKKIIKNEPDISARKLSTKVINMSCFNDGYHPKDDSSCVTIYFRNPRRLLICTGPPFEKENDSKLAKIFDSFEGKKAICGATTVDIIARELNREVVDSLEFDDPDLPPISHMEGADLVTEGILTLSKVNNILESYNDNTTLGKGPADELVKLILESDSIDFVIGTCINVAHQDPNLPVELEIRRTVVKRIAKILQDKFLKEVNLQFL</sequence>
<dbReference type="InterPro" id="IPR001932">
    <property type="entry name" value="PPM-type_phosphatase-like_dom"/>
</dbReference>
<evidence type="ECO:0000313" key="3">
    <source>
        <dbReference type="EMBL" id="QKG80272.1"/>
    </source>
</evidence>
<organism evidence="3 4">
    <name type="scientific">Tenuifilum thalassicum</name>
    <dbReference type="NCBI Taxonomy" id="2590900"/>
    <lineage>
        <taxon>Bacteria</taxon>
        <taxon>Pseudomonadati</taxon>
        <taxon>Bacteroidota</taxon>
        <taxon>Bacteroidia</taxon>
        <taxon>Bacteroidales</taxon>
        <taxon>Tenuifilaceae</taxon>
        <taxon>Tenuifilum</taxon>
    </lineage>
</organism>
<dbReference type="InterPro" id="IPR036457">
    <property type="entry name" value="PPM-type-like_dom_sf"/>
</dbReference>
<accession>A0A7D3XEI6</accession>
<protein>
    <submittedName>
        <fullName evidence="3">SpoIIE family protein phosphatase</fullName>
    </submittedName>
</protein>
<dbReference type="Pfam" id="PF07228">
    <property type="entry name" value="SpoIIE"/>
    <property type="match status" value="1"/>
</dbReference>
<dbReference type="PANTHER" id="PTHR43156">
    <property type="entry name" value="STAGE II SPORULATION PROTEIN E-RELATED"/>
    <property type="match status" value="1"/>
</dbReference>
<dbReference type="InterPro" id="IPR052016">
    <property type="entry name" value="Bact_Sigma-Reg"/>
</dbReference>
<dbReference type="RefSeq" id="WP_173074865.1">
    <property type="nucleotide sequence ID" value="NZ_CP041345.1"/>
</dbReference>
<dbReference type="SUPFAM" id="SSF81606">
    <property type="entry name" value="PP2C-like"/>
    <property type="match status" value="1"/>
</dbReference>
<dbReference type="PANTHER" id="PTHR43156:SF2">
    <property type="entry name" value="STAGE II SPORULATION PROTEIN E"/>
    <property type="match status" value="1"/>
</dbReference>
<reference evidence="3 4" key="1">
    <citation type="submission" date="2019-07" db="EMBL/GenBank/DDBJ databases">
        <title>Thalassofilum flectens gen. nov., sp. nov., a novel moderate thermophilic anaerobe from a shallow sea hot spring in Kunashir Island (Russia), representing a new family in the order Bacteroidales, and proposal of Thalassofilacea fam. nov.</title>
        <authorList>
            <person name="Kochetkova T.V."/>
            <person name="Podosokorskaya O.A."/>
            <person name="Novikov A."/>
            <person name="Elcheninov A.G."/>
            <person name="Toshchakov S.V."/>
            <person name="Kublanov I.V."/>
        </authorList>
    </citation>
    <scope>NUCLEOTIDE SEQUENCE [LARGE SCALE GENOMIC DNA]</scope>
    <source>
        <strain evidence="3 4">38-H</strain>
    </source>
</reference>
<proteinExistence type="predicted"/>
<dbReference type="EMBL" id="CP041345">
    <property type="protein sequence ID" value="QKG80272.1"/>
    <property type="molecule type" value="Genomic_DNA"/>
</dbReference>
<dbReference type="Proteomes" id="UP000500961">
    <property type="component" value="Chromosome"/>
</dbReference>
<name>A0A7D3XEI6_9BACT</name>